<evidence type="ECO:0000313" key="9">
    <source>
        <dbReference type="EMBL" id="KAL0808949.1"/>
    </source>
</evidence>
<protein>
    <recommendedName>
        <fullName evidence="8">LITAF domain-containing protein</fullName>
    </recommendedName>
</protein>
<keyword evidence="5" id="KW-0479">Metal-binding</keyword>
<evidence type="ECO:0000256" key="6">
    <source>
        <dbReference type="ARBA" id="ARBA00022833"/>
    </source>
</evidence>
<evidence type="ECO:0000256" key="5">
    <source>
        <dbReference type="ARBA" id="ARBA00022723"/>
    </source>
</evidence>
<comment type="caution">
    <text evidence="9">The sequence shown here is derived from an EMBL/GenBank/DDBJ whole genome shotgun (WGS) entry which is preliminary data.</text>
</comment>
<dbReference type="Pfam" id="PF10601">
    <property type="entry name" value="zf-LITAF-like"/>
    <property type="match status" value="1"/>
</dbReference>
<dbReference type="InterPro" id="IPR006629">
    <property type="entry name" value="LITAF"/>
</dbReference>
<dbReference type="PANTHER" id="PTHR23292:SF6">
    <property type="entry name" value="FI16602P1-RELATED"/>
    <property type="match status" value="1"/>
</dbReference>
<dbReference type="Proteomes" id="UP001549921">
    <property type="component" value="Unassembled WGS sequence"/>
</dbReference>
<keyword evidence="6" id="KW-0862">Zinc</keyword>
<reference evidence="9 10" key="1">
    <citation type="submission" date="2024-06" db="EMBL/GenBank/DDBJ databases">
        <title>A chromosome-level genome assembly of beet webworm, Loxostege sticticalis.</title>
        <authorList>
            <person name="Zhang Y."/>
        </authorList>
    </citation>
    <scope>NUCLEOTIDE SEQUENCE [LARGE SCALE GENOMIC DNA]</scope>
    <source>
        <strain evidence="9">AQ028</strain>
        <tissue evidence="9">Male pupae</tissue>
    </source>
</reference>
<dbReference type="GO" id="GO:0046872">
    <property type="term" value="F:metal ion binding"/>
    <property type="evidence" value="ECO:0007669"/>
    <property type="project" value="UniProtKB-KW"/>
</dbReference>
<sequence length="327" mass="36109">MESSKCLQPFMNSDLPSPELVVTDQPQPQTFSKVHESEMESIASKEICTNTVDVISIEPDILSPTVETPATFYLGSSLSENLVTTAVNTEDLKRTSMPLVIMSRPPSLVMESRKCLQQFLNSDLPSPASVVRGQPQTLFVQALSKLNERSLSMAVLNHFTAQPNTSAQAYWRKAAELSPPDSLTSAPPSYSFVLRQMAARRRPRIVGTFIPSPSFVQHTPPPNYAAAFDIYVENPIPPPPTRVYNFGFTSMPVVCPECGFTGMTVVNSKITLCTHLCAVVLCIMCCWVCAPLPYVLRSCKDVYHYCRNCRNLLGIYCPTNPETALST</sequence>
<evidence type="ECO:0000259" key="8">
    <source>
        <dbReference type="PROSITE" id="PS51837"/>
    </source>
</evidence>
<name>A0ABD0S6L9_LOXSC</name>
<gene>
    <name evidence="9" type="ORF">ABMA28_012608</name>
</gene>
<keyword evidence="7" id="KW-0472">Membrane</keyword>
<comment type="subcellular location">
    <subcellularLocation>
        <location evidence="2">Endosome membrane</location>
        <topology evidence="2">Peripheral membrane protein</topology>
    </subcellularLocation>
    <subcellularLocation>
        <location evidence="1">Late endosome membrane</location>
    </subcellularLocation>
    <subcellularLocation>
        <location evidence="3">Lysosome membrane</location>
        <topology evidence="3">Peripheral membrane protein</topology>
        <orientation evidence="3">Cytoplasmic side</orientation>
    </subcellularLocation>
</comment>
<dbReference type="GO" id="GO:0005765">
    <property type="term" value="C:lysosomal membrane"/>
    <property type="evidence" value="ECO:0007669"/>
    <property type="project" value="UniProtKB-SubCell"/>
</dbReference>
<evidence type="ECO:0000256" key="3">
    <source>
        <dbReference type="ARBA" id="ARBA00004630"/>
    </source>
</evidence>
<dbReference type="EMBL" id="JBEDNZ010000030">
    <property type="protein sequence ID" value="KAL0808949.1"/>
    <property type="molecule type" value="Genomic_DNA"/>
</dbReference>
<evidence type="ECO:0000256" key="1">
    <source>
        <dbReference type="ARBA" id="ARBA00004414"/>
    </source>
</evidence>
<dbReference type="SMART" id="SM00714">
    <property type="entry name" value="LITAF"/>
    <property type="match status" value="1"/>
</dbReference>
<accession>A0ABD0S6L9</accession>
<feature type="domain" description="LITAF" evidence="8">
    <location>
        <begin position="232"/>
        <end position="318"/>
    </location>
</feature>
<evidence type="ECO:0000256" key="7">
    <source>
        <dbReference type="ARBA" id="ARBA00023136"/>
    </source>
</evidence>
<proteinExistence type="inferred from homology"/>
<dbReference type="InterPro" id="IPR037519">
    <property type="entry name" value="LITAF_fam"/>
</dbReference>
<comment type="similarity">
    <text evidence="4">Belongs to the CDIP1/LITAF family.</text>
</comment>
<dbReference type="PANTHER" id="PTHR23292">
    <property type="entry name" value="LIPOPOLYSACCHARIDE-INDUCED TUMOR NECROSIS FACTOR-ALPHA FACTOR"/>
    <property type="match status" value="1"/>
</dbReference>
<dbReference type="PROSITE" id="PS51837">
    <property type="entry name" value="LITAF"/>
    <property type="match status" value="1"/>
</dbReference>
<dbReference type="AlphaFoldDB" id="A0ABD0S6L9"/>
<dbReference type="GO" id="GO:0031902">
    <property type="term" value="C:late endosome membrane"/>
    <property type="evidence" value="ECO:0007669"/>
    <property type="project" value="UniProtKB-SubCell"/>
</dbReference>
<evidence type="ECO:0000256" key="4">
    <source>
        <dbReference type="ARBA" id="ARBA00005975"/>
    </source>
</evidence>
<evidence type="ECO:0000313" key="10">
    <source>
        <dbReference type="Proteomes" id="UP001549921"/>
    </source>
</evidence>
<evidence type="ECO:0000256" key="2">
    <source>
        <dbReference type="ARBA" id="ARBA00004481"/>
    </source>
</evidence>
<organism evidence="9 10">
    <name type="scientific">Loxostege sticticalis</name>
    <name type="common">Beet webworm moth</name>
    <dbReference type="NCBI Taxonomy" id="481309"/>
    <lineage>
        <taxon>Eukaryota</taxon>
        <taxon>Metazoa</taxon>
        <taxon>Ecdysozoa</taxon>
        <taxon>Arthropoda</taxon>
        <taxon>Hexapoda</taxon>
        <taxon>Insecta</taxon>
        <taxon>Pterygota</taxon>
        <taxon>Neoptera</taxon>
        <taxon>Endopterygota</taxon>
        <taxon>Lepidoptera</taxon>
        <taxon>Glossata</taxon>
        <taxon>Ditrysia</taxon>
        <taxon>Pyraloidea</taxon>
        <taxon>Crambidae</taxon>
        <taxon>Pyraustinae</taxon>
        <taxon>Loxostege</taxon>
    </lineage>
</organism>